<feature type="domain" description="PTS EIIC type-3" evidence="9">
    <location>
        <begin position="5"/>
        <end position="264"/>
    </location>
</feature>
<dbReference type="HOGENOM" id="CLU_029688_3_0_9"/>
<dbReference type="GO" id="GO:0005886">
    <property type="term" value="C:plasma membrane"/>
    <property type="evidence" value="ECO:0007669"/>
    <property type="project" value="UniProtKB-SubCell"/>
</dbReference>
<evidence type="ECO:0000256" key="7">
    <source>
        <dbReference type="ARBA" id="ARBA00023136"/>
    </source>
</evidence>
<protein>
    <submittedName>
        <fullName evidence="10">PTS system, lactose/cellobiose family IIC component</fullName>
        <ecNumber evidence="10">2.7.1.69</ecNumber>
    </submittedName>
</protein>
<feature type="transmembrane region" description="Helical" evidence="8">
    <location>
        <begin position="131"/>
        <end position="152"/>
    </location>
</feature>
<proteinExistence type="predicted"/>
<dbReference type="PROSITE" id="PS51105">
    <property type="entry name" value="PTS_EIIC_TYPE_3"/>
    <property type="match status" value="1"/>
</dbReference>
<dbReference type="STRING" id="525365.HMPREF0548_1083"/>
<dbReference type="GO" id="GO:1902815">
    <property type="term" value="P:N,N'-diacetylchitobiose import"/>
    <property type="evidence" value="ECO:0007669"/>
    <property type="project" value="TreeGrafter"/>
</dbReference>
<organism evidence="10 11">
    <name type="scientific">Lactobacillus ultunensis DSM 16047</name>
    <dbReference type="NCBI Taxonomy" id="525365"/>
    <lineage>
        <taxon>Bacteria</taxon>
        <taxon>Bacillati</taxon>
        <taxon>Bacillota</taxon>
        <taxon>Bacilli</taxon>
        <taxon>Lactobacillales</taxon>
        <taxon>Lactobacillaceae</taxon>
        <taxon>Lactobacillus</taxon>
    </lineage>
</organism>
<dbReference type="PANTHER" id="PTHR33989">
    <property type="match status" value="1"/>
</dbReference>
<name>C2EN37_9LACO</name>
<dbReference type="GO" id="GO:0009401">
    <property type="term" value="P:phosphoenolpyruvate-dependent sugar phosphotransferase system"/>
    <property type="evidence" value="ECO:0007669"/>
    <property type="project" value="InterPro"/>
</dbReference>
<keyword evidence="3" id="KW-1003">Cell membrane</keyword>
<evidence type="ECO:0000256" key="3">
    <source>
        <dbReference type="ARBA" id="ARBA00022475"/>
    </source>
</evidence>
<reference evidence="10 11" key="1">
    <citation type="submission" date="2009-01" db="EMBL/GenBank/DDBJ databases">
        <authorList>
            <person name="Qin X."/>
            <person name="Bachman B."/>
            <person name="Battles P."/>
            <person name="Bell A."/>
            <person name="Bess C."/>
            <person name="Bickham C."/>
            <person name="Chaboub L."/>
            <person name="Chen D."/>
            <person name="Coyle M."/>
            <person name="Deiros D.R."/>
            <person name="Dinh H."/>
            <person name="Forbes L."/>
            <person name="Fowler G."/>
            <person name="Francisco L."/>
            <person name="Fu Q."/>
            <person name="Gubbala S."/>
            <person name="Hale W."/>
            <person name="Han Y."/>
            <person name="Hemphill L."/>
            <person name="Highlander S.K."/>
            <person name="Hirani K."/>
            <person name="Hogues M."/>
            <person name="Jackson L."/>
            <person name="Jakkamsetti A."/>
            <person name="Javaid M."/>
            <person name="Jiang H."/>
            <person name="Korchina V."/>
            <person name="Kovar C."/>
            <person name="Lara F."/>
            <person name="Lee S."/>
            <person name="Mata R."/>
            <person name="Mathew T."/>
            <person name="Moen C."/>
            <person name="Morales K."/>
            <person name="Munidasa M."/>
            <person name="Nazareth L."/>
            <person name="Ngo R."/>
            <person name="Nguyen L."/>
            <person name="Okwuonu G."/>
            <person name="Ongeri F."/>
            <person name="Patil S."/>
            <person name="Petrosino J."/>
            <person name="Pham C."/>
            <person name="Pham P."/>
            <person name="Pu L.-L."/>
            <person name="Puazo M."/>
            <person name="Raj R."/>
            <person name="Reid J."/>
            <person name="Rouhana J."/>
            <person name="Saada N."/>
            <person name="Shang Y."/>
            <person name="Simmons D."/>
            <person name="Thornton R."/>
            <person name="Warren J."/>
            <person name="Weissenberger G."/>
            <person name="Zhang J."/>
            <person name="Zhang L."/>
            <person name="Zhou C."/>
            <person name="Zhu D."/>
            <person name="Muzny D."/>
            <person name="Worley K."/>
            <person name="Gibbs R."/>
        </authorList>
    </citation>
    <scope>NUCLEOTIDE SEQUENCE [LARGE SCALE GENOMIC DNA]</scope>
    <source>
        <strain evidence="10 11">DSM 16047</strain>
    </source>
</reference>
<evidence type="ECO:0000259" key="9">
    <source>
        <dbReference type="PROSITE" id="PS51105"/>
    </source>
</evidence>
<comment type="subcellular location">
    <subcellularLocation>
        <location evidence="1">Cell membrane</location>
        <topology evidence="1">Multi-pass membrane protein</topology>
    </subcellularLocation>
</comment>
<feature type="transmembrane region" description="Helical" evidence="8">
    <location>
        <begin position="172"/>
        <end position="196"/>
    </location>
</feature>
<feature type="transmembrane region" description="Helical" evidence="8">
    <location>
        <begin position="98"/>
        <end position="119"/>
    </location>
</feature>
<dbReference type="InterPro" id="IPR051088">
    <property type="entry name" value="PTS_Sugar-EIIC/EIIB"/>
</dbReference>
<feature type="transmembrane region" description="Helical" evidence="8">
    <location>
        <begin position="223"/>
        <end position="241"/>
    </location>
</feature>
<evidence type="ECO:0000256" key="2">
    <source>
        <dbReference type="ARBA" id="ARBA00022448"/>
    </source>
</evidence>
<dbReference type="Proteomes" id="UP000005583">
    <property type="component" value="Unassembled WGS sequence"/>
</dbReference>
<accession>C2EN37</accession>
<gene>
    <name evidence="10" type="ORF">HMPREF0548_1083</name>
</gene>
<sequence>MNKKFTTKLQSIMGKFASNKVLSSISNGIIRLLPVTMVGSICAIFQNLAFNGYQTFLKQSGIGNILNAGVALSTNLISMYVLISLAYEYAGKLNGNKINAVIMAVMSFFMLTPIGNFTVKKAAISGLDLSYLGAKGMFVAMVVSLLITYIYCKLEKNKKLTIKMPASVPPAVSTSFTALIPAIIIGAGVLVIRFLFTLTPWNDIHNMLYTLIQTPLEHLGRSIWALLFLLFLSEVLWFFGIHGSMATSAITYTLYQPLELQNLA</sequence>
<dbReference type="EC" id="2.7.1.69" evidence="10"/>
<keyword evidence="5 8" id="KW-0812">Transmembrane</keyword>
<keyword evidence="4" id="KW-0762">Sugar transport</keyword>
<evidence type="ECO:0000256" key="1">
    <source>
        <dbReference type="ARBA" id="ARBA00004651"/>
    </source>
</evidence>
<dbReference type="PANTHER" id="PTHR33989:SF4">
    <property type="entry name" value="PTS SYSTEM N,N'-DIACETYLCHITOBIOSE-SPECIFIC EIIC COMPONENT"/>
    <property type="match status" value="1"/>
</dbReference>
<feature type="non-terminal residue" evidence="10">
    <location>
        <position position="264"/>
    </location>
</feature>
<dbReference type="eggNOG" id="COG1455">
    <property type="taxonomic scope" value="Bacteria"/>
</dbReference>
<dbReference type="AlphaFoldDB" id="C2EN37"/>
<dbReference type="EMBL" id="ACGU01000049">
    <property type="protein sequence ID" value="EEJ72079.1"/>
    <property type="molecule type" value="Genomic_DNA"/>
</dbReference>
<keyword evidence="6 8" id="KW-1133">Transmembrane helix</keyword>
<keyword evidence="7 8" id="KW-0472">Membrane</keyword>
<evidence type="ECO:0000256" key="4">
    <source>
        <dbReference type="ARBA" id="ARBA00022597"/>
    </source>
</evidence>
<evidence type="ECO:0000256" key="5">
    <source>
        <dbReference type="ARBA" id="ARBA00022692"/>
    </source>
</evidence>
<feature type="transmembrane region" description="Helical" evidence="8">
    <location>
        <begin position="21"/>
        <end position="46"/>
    </location>
</feature>
<dbReference type="Pfam" id="PF02378">
    <property type="entry name" value="PTS_EIIC"/>
    <property type="match status" value="1"/>
</dbReference>
<dbReference type="GO" id="GO:0008982">
    <property type="term" value="F:protein-N(PI)-phosphohistidine-sugar phosphotransferase activity"/>
    <property type="evidence" value="ECO:0007669"/>
    <property type="project" value="InterPro"/>
</dbReference>
<dbReference type="RefSeq" id="WP_007125611.1">
    <property type="nucleotide sequence ID" value="NZ_GG693253.1"/>
</dbReference>
<dbReference type="InterPro" id="IPR003352">
    <property type="entry name" value="PTS_EIIC"/>
</dbReference>
<evidence type="ECO:0000256" key="6">
    <source>
        <dbReference type="ARBA" id="ARBA00022989"/>
    </source>
</evidence>
<dbReference type="InterPro" id="IPR004501">
    <property type="entry name" value="PTS_EIIC_3"/>
</dbReference>
<keyword evidence="10" id="KW-0808">Transferase</keyword>
<evidence type="ECO:0000256" key="8">
    <source>
        <dbReference type="SAM" id="Phobius"/>
    </source>
</evidence>
<keyword evidence="2" id="KW-0813">Transport</keyword>
<evidence type="ECO:0000313" key="10">
    <source>
        <dbReference type="EMBL" id="EEJ72079.1"/>
    </source>
</evidence>
<evidence type="ECO:0000313" key="11">
    <source>
        <dbReference type="Proteomes" id="UP000005583"/>
    </source>
</evidence>
<feature type="transmembrane region" description="Helical" evidence="8">
    <location>
        <begin position="66"/>
        <end position="86"/>
    </location>
</feature>
<keyword evidence="11" id="KW-1185">Reference proteome</keyword>
<comment type="caution">
    <text evidence="10">The sequence shown here is derived from an EMBL/GenBank/DDBJ whole genome shotgun (WGS) entry which is preliminary data.</text>
</comment>